<reference evidence="1 2" key="1">
    <citation type="submission" date="2019-02" db="EMBL/GenBank/DDBJ databases">
        <authorList>
            <consortium name="Pathogen Informatics"/>
        </authorList>
    </citation>
    <scope>NUCLEOTIDE SEQUENCE [LARGE SCALE GENOMIC DNA]</scope>
    <source>
        <strain evidence="2">clo34</strain>
    </source>
</reference>
<protein>
    <submittedName>
        <fullName evidence="1">Uncharacterized protein</fullName>
    </submittedName>
</protein>
<evidence type="ECO:0000313" key="2">
    <source>
        <dbReference type="Proteomes" id="UP000411588"/>
    </source>
</evidence>
<gene>
    <name evidence="1" type="ORF">SAMEA1402399_04053</name>
</gene>
<dbReference type="RefSeq" id="WP_077710359.1">
    <property type="nucleotide sequence ID" value="NZ_CAADAN010000027.1"/>
</dbReference>
<dbReference type="AlphaFoldDB" id="A0AB74QJG0"/>
<accession>A0AB74QJG0</accession>
<dbReference type="Proteomes" id="UP000411588">
    <property type="component" value="Unassembled WGS sequence"/>
</dbReference>
<comment type="caution">
    <text evidence="1">The sequence shown here is derived from an EMBL/GenBank/DDBJ whole genome shotgun (WGS) entry which is preliminary data.</text>
</comment>
<proteinExistence type="predicted"/>
<evidence type="ECO:0000313" key="1">
    <source>
        <dbReference type="EMBL" id="VFD36606.1"/>
    </source>
</evidence>
<sequence>MSVANFIPTIWEARLLANFYERSIAGLITTPPTEIKGNKIVFGSVSNVAVKDYEGKVVWDDLDIPDTEMEMNIEKYWAFKLDDVDRVQANAELIDTHTIEAASQTQCVIDKEVLDEGLKTTLVVTKESSDKAYDLIVKSNTLLNKKKVDKINRFSVINAEVLESLCLDERFTRHYQILENGIIEGANINGTQLIFSEELNAGKFAILTLHKTALGFGTQLNETEAMRLENAFADGIRGLQVAGAKLLRPNAAVKYVETPTPSVE</sequence>
<organism evidence="1 2">
    <name type="scientific">Clostridioides difficile</name>
    <name type="common">Peptoclostridium difficile</name>
    <dbReference type="NCBI Taxonomy" id="1496"/>
    <lineage>
        <taxon>Bacteria</taxon>
        <taxon>Bacillati</taxon>
        <taxon>Bacillota</taxon>
        <taxon>Clostridia</taxon>
        <taxon>Peptostreptococcales</taxon>
        <taxon>Peptostreptococcaceae</taxon>
        <taxon>Clostridioides</taxon>
    </lineage>
</organism>
<dbReference type="EMBL" id="CAADAN010000027">
    <property type="protein sequence ID" value="VFD36606.1"/>
    <property type="molecule type" value="Genomic_DNA"/>
</dbReference>
<name>A0AB74QJG0_CLODI</name>